<dbReference type="EMBL" id="FRBL01000011">
    <property type="protein sequence ID" value="SHM79900.1"/>
    <property type="molecule type" value="Genomic_DNA"/>
</dbReference>
<dbReference type="PANTHER" id="PTHR40088">
    <property type="entry name" value="PECTATE LYASE (EUROFUNG)"/>
    <property type="match status" value="1"/>
</dbReference>
<evidence type="ECO:0000256" key="3">
    <source>
        <dbReference type="ARBA" id="ARBA00022525"/>
    </source>
</evidence>
<evidence type="ECO:0000256" key="4">
    <source>
        <dbReference type="ARBA" id="ARBA00022723"/>
    </source>
</evidence>
<dbReference type="GO" id="GO:0046872">
    <property type="term" value="F:metal ion binding"/>
    <property type="evidence" value="ECO:0007669"/>
    <property type="project" value="UniProtKB-KW"/>
</dbReference>
<dbReference type="InterPro" id="IPR011050">
    <property type="entry name" value="Pectin_lyase_fold/virulence"/>
</dbReference>
<comment type="cofactor">
    <cofactor evidence="1">
        <name>Ca(2+)</name>
        <dbReference type="ChEBI" id="CHEBI:29108"/>
    </cofactor>
</comment>
<feature type="domain" description="Pel9A-like right handed beta-helix region" evidence="9">
    <location>
        <begin position="49"/>
        <end position="388"/>
    </location>
</feature>
<dbReference type="PROSITE" id="PS51257">
    <property type="entry name" value="PROKAR_LIPOPROTEIN"/>
    <property type="match status" value="1"/>
</dbReference>
<protein>
    <recommendedName>
        <fullName evidence="9">Pel9A-like right handed beta-helix region domain-containing protein</fullName>
    </recommendedName>
</protein>
<dbReference type="STRING" id="1419482.SAMN05444266_11165"/>
<evidence type="ECO:0000256" key="7">
    <source>
        <dbReference type="ARBA" id="ARBA00023239"/>
    </source>
</evidence>
<evidence type="ECO:0000256" key="6">
    <source>
        <dbReference type="ARBA" id="ARBA00022837"/>
    </source>
</evidence>
<dbReference type="PANTHER" id="PTHR40088:SF1">
    <property type="entry name" value="PECTATE LYASE PEL9"/>
    <property type="match status" value="1"/>
</dbReference>
<dbReference type="Gene3D" id="2.160.20.10">
    <property type="entry name" value="Single-stranded right-handed beta-helix, Pectin lyase-like"/>
    <property type="match status" value="1"/>
</dbReference>
<dbReference type="Proteomes" id="UP000184420">
    <property type="component" value="Unassembled WGS sequence"/>
</dbReference>
<comment type="similarity">
    <text evidence="8">Belongs to the polysaccharide lyase 9 family.</text>
</comment>
<proteinExistence type="inferred from homology"/>
<keyword evidence="6" id="KW-0106">Calcium</keyword>
<dbReference type="Pfam" id="PF22842">
    <property type="entry name" value="Pel9A-like_beta_helix"/>
    <property type="match status" value="1"/>
</dbReference>
<keyword evidence="11" id="KW-1185">Reference proteome</keyword>
<evidence type="ECO:0000313" key="11">
    <source>
        <dbReference type="Proteomes" id="UP000184420"/>
    </source>
</evidence>
<dbReference type="GO" id="GO:0016837">
    <property type="term" value="F:carbon-oxygen lyase activity, acting on polysaccharides"/>
    <property type="evidence" value="ECO:0007669"/>
    <property type="project" value="TreeGrafter"/>
</dbReference>
<comment type="subcellular location">
    <subcellularLocation>
        <location evidence="2">Secreted</location>
    </subcellularLocation>
</comment>
<dbReference type="InterPro" id="IPR052052">
    <property type="entry name" value="Polysaccharide_Lyase_9"/>
</dbReference>
<name>A0A1M7LQD9_9BACT</name>
<accession>A0A1M7LQD9</accession>
<evidence type="ECO:0000259" key="9">
    <source>
        <dbReference type="Pfam" id="PF22842"/>
    </source>
</evidence>
<keyword evidence="3" id="KW-0964">Secreted</keyword>
<dbReference type="RefSeq" id="WP_245805737.1">
    <property type="nucleotide sequence ID" value="NZ_FRBL01000011.1"/>
</dbReference>
<keyword evidence="4" id="KW-0479">Metal-binding</keyword>
<evidence type="ECO:0000256" key="8">
    <source>
        <dbReference type="ARBA" id="ARBA00038263"/>
    </source>
</evidence>
<keyword evidence="7" id="KW-0456">Lyase</keyword>
<evidence type="ECO:0000313" key="10">
    <source>
        <dbReference type="EMBL" id="SHM79900.1"/>
    </source>
</evidence>
<evidence type="ECO:0000256" key="5">
    <source>
        <dbReference type="ARBA" id="ARBA00022729"/>
    </source>
</evidence>
<sequence length="487" mass="51944">MSNSPRSGFRLFMVSVLLTSYSLSGCQKDLPNTDSSAGAHTEAVTLAPALHYYFVAPNGNDANAGTEAAPFLTIQRAQTAAVAGDIVYIRGGSYTMSESQIAENGTLYASVTKLNKSGTAAARIQYLAYPGEIPVFNYANVKPAGKRITAFLVTGSYITIKGIEVVGVQVTITTHTQSECFRNEGSNNIYEALKMHDGMGIGFYLTKGGNNLVLNCDAYRNWDSVSETGKGENTDGFGAHPYKQGVGYTGNVFRGCRAWFNSDDGFDLINAYEVVTIENCWAFYNGYSTSFASLANGNGIKAGGFGVTDASAVPPVVPRHIVRFCMAVGNKSAGFYANHHPGGLTFENNTAYKNAVNYNMLNRSADFSADVPGWGHYLYNNLGYAATSSEVSNLNVSASTASNNYFQIAGITVNASDFSATTESMMSQGRHSDFTLPTNTFLRLVTGSDLIDKGVNRGYTYTGASPDLGCFEVGINKSPIVSGPVAP</sequence>
<evidence type="ECO:0000256" key="2">
    <source>
        <dbReference type="ARBA" id="ARBA00004613"/>
    </source>
</evidence>
<dbReference type="GO" id="GO:0005576">
    <property type="term" value="C:extracellular region"/>
    <property type="evidence" value="ECO:0007669"/>
    <property type="project" value="UniProtKB-SubCell"/>
</dbReference>
<dbReference type="AlphaFoldDB" id="A0A1M7LQD9"/>
<dbReference type="InterPro" id="IPR012334">
    <property type="entry name" value="Pectin_lyas_fold"/>
</dbReference>
<dbReference type="InterPro" id="IPR053868">
    <property type="entry name" value="Pel9A-like_beta_helix"/>
</dbReference>
<reference evidence="10 11" key="1">
    <citation type="submission" date="2016-11" db="EMBL/GenBank/DDBJ databases">
        <authorList>
            <person name="Jaros S."/>
            <person name="Januszkiewicz K."/>
            <person name="Wedrychowicz H."/>
        </authorList>
    </citation>
    <scope>NUCLEOTIDE SEQUENCE [LARGE SCALE GENOMIC DNA]</scope>
    <source>
        <strain evidence="10 11">DSM 27406</strain>
    </source>
</reference>
<organism evidence="10 11">
    <name type="scientific">Chitinophaga jiangningensis</name>
    <dbReference type="NCBI Taxonomy" id="1419482"/>
    <lineage>
        <taxon>Bacteria</taxon>
        <taxon>Pseudomonadati</taxon>
        <taxon>Bacteroidota</taxon>
        <taxon>Chitinophagia</taxon>
        <taxon>Chitinophagales</taxon>
        <taxon>Chitinophagaceae</taxon>
        <taxon>Chitinophaga</taxon>
    </lineage>
</organism>
<evidence type="ECO:0000256" key="1">
    <source>
        <dbReference type="ARBA" id="ARBA00001913"/>
    </source>
</evidence>
<gene>
    <name evidence="10" type="ORF">SAMN05444266_11165</name>
</gene>
<keyword evidence="5" id="KW-0732">Signal</keyword>
<dbReference type="SUPFAM" id="SSF51126">
    <property type="entry name" value="Pectin lyase-like"/>
    <property type="match status" value="1"/>
</dbReference>